<dbReference type="InterPro" id="IPR050578">
    <property type="entry name" value="MARVEL-CKLF_proteins"/>
</dbReference>
<accession>A0A182QC56</accession>
<feature type="transmembrane region" description="Helical" evidence="6">
    <location>
        <begin position="69"/>
        <end position="88"/>
    </location>
</feature>
<dbReference type="Proteomes" id="UP000075886">
    <property type="component" value="Unassembled WGS sequence"/>
</dbReference>
<evidence type="ECO:0000256" key="3">
    <source>
        <dbReference type="ARBA" id="ARBA00022989"/>
    </source>
</evidence>
<evidence type="ECO:0000313" key="9">
    <source>
        <dbReference type="Proteomes" id="UP000075886"/>
    </source>
</evidence>
<evidence type="ECO:0000256" key="2">
    <source>
        <dbReference type="ARBA" id="ARBA00022692"/>
    </source>
</evidence>
<dbReference type="PROSITE" id="PS51225">
    <property type="entry name" value="MARVEL"/>
    <property type="match status" value="1"/>
</dbReference>
<evidence type="ECO:0000256" key="5">
    <source>
        <dbReference type="PROSITE-ProRule" id="PRU00581"/>
    </source>
</evidence>
<dbReference type="EMBL" id="AXCN02002019">
    <property type="status" value="NOT_ANNOTATED_CDS"/>
    <property type="molecule type" value="Genomic_DNA"/>
</dbReference>
<evidence type="ECO:0000256" key="1">
    <source>
        <dbReference type="ARBA" id="ARBA00004141"/>
    </source>
</evidence>
<dbReference type="AlphaFoldDB" id="A0A182QC56"/>
<keyword evidence="2 5" id="KW-0812">Transmembrane</keyword>
<feature type="domain" description="MARVEL" evidence="7">
    <location>
        <begin position="59"/>
        <end position="197"/>
    </location>
</feature>
<name>A0A182QC56_9DIPT</name>
<proteinExistence type="predicted"/>
<reference evidence="9" key="1">
    <citation type="submission" date="2014-01" db="EMBL/GenBank/DDBJ databases">
        <title>The Genome Sequence of Anopheles farauti FAR1 (V2).</title>
        <authorList>
            <consortium name="The Broad Institute Genomics Platform"/>
            <person name="Neafsey D.E."/>
            <person name="Besansky N."/>
            <person name="Howell P."/>
            <person name="Walton C."/>
            <person name="Young S.K."/>
            <person name="Zeng Q."/>
            <person name="Gargeya S."/>
            <person name="Fitzgerald M."/>
            <person name="Haas B."/>
            <person name="Abouelleil A."/>
            <person name="Allen A.W."/>
            <person name="Alvarado L."/>
            <person name="Arachchi H.M."/>
            <person name="Berlin A.M."/>
            <person name="Chapman S.B."/>
            <person name="Gainer-Dewar J."/>
            <person name="Goldberg J."/>
            <person name="Griggs A."/>
            <person name="Gujja S."/>
            <person name="Hansen M."/>
            <person name="Howarth C."/>
            <person name="Imamovic A."/>
            <person name="Ireland A."/>
            <person name="Larimer J."/>
            <person name="McCowan C."/>
            <person name="Murphy C."/>
            <person name="Pearson M."/>
            <person name="Poon T.W."/>
            <person name="Priest M."/>
            <person name="Roberts A."/>
            <person name="Saif S."/>
            <person name="Shea T."/>
            <person name="Sisk P."/>
            <person name="Sykes S."/>
            <person name="Wortman J."/>
            <person name="Nusbaum C."/>
            <person name="Birren B."/>
        </authorList>
    </citation>
    <scope>NUCLEOTIDE SEQUENCE [LARGE SCALE GENOMIC DNA]</scope>
    <source>
        <strain evidence="9">FAR1</strain>
    </source>
</reference>
<sequence>MQRQVAVSLAACTFSEDKHLSQVSFHVLEFCRKMSHSVVITRTTTTTTSTSHLVLNTGYLRTTPGLLKLVQLVIGAVNVGLVAYYIRHYPTSGLPSSSEFFFLLMAVAFLIGTFCLLASCLVSLSTGGIISKTIYELVYHTIAFLLYLVASIMLLVDVTNGRYYHKLKDAYMAASILGLIVSALYLFSALLAQRHYRGI</sequence>
<dbReference type="Pfam" id="PF01284">
    <property type="entry name" value="MARVEL"/>
    <property type="match status" value="1"/>
</dbReference>
<feature type="transmembrane region" description="Helical" evidence="6">
    <location>
        <begin position="170"/>
        <end position="192"/>
    </location>
</feature>
<dbReference type="EnsemblMetazoa" id="AFAF007226-RA">
    <property type="protein sequence ID" value="AFAF007226-PA"/>
    <property type="gene ID" value="AFAF007226"/>
</dbReference>
<comment type="subcellular location">
    <subcellularLocation>
        <location evidence="1">Membrane</location>
        <topology evidence="1">Multi-pass membrane protein</topology>
    </subcellularLocation>
</comment>
<dbReference type="STRING" id="69004.A0A182QC56"/>
<dbReference type="PANTHER" id="PTHR22776:SF92">
    <property type="entry name" value="LD04844P"/>
    <property type="match status" value="1"/>
</dbReference>
<evidence type="ECO:0000313" key="8">
    <source>
        <dbReference type="EnsemblMetazoa" id="AFAF007226-PA"/>
    </source>
</evidence>
<dbReference type="InterPro" id="IPR008253">
    <property type="entry name" value="Marvel"/>
</dbReference>
<keyword evidence="9" id="KW-1185">Reference proteome</keyword>
<feature type="transmembrane region" description="Helical" evidence="6">
    <location>
        <begin position="137"/>
        <end position="158"/>
    </location>
</feature>
<evidence type="ECO:0000259" key="7">
    <source>
        <dbReference type="PROSITE" id="PS51225"/>
    </source>
</evidence>
<evidence type="ECO:0000256" key="6">
    <source>
        <dbReference type="SAM" id="Phobius"/>
    </source>
</evidence>
<keyword evidence="4 5" id="KW-0472">Membrane</keyword>
<dbReference type="VEuPathDB" id="VectorBase:AFAF007226"/>
<evidence type="ECO:0000256" key="4">
    <source>
        <dbReference type="ARBA" id="ARBA00023136"/>
    </source>
</evidence>
<dbReference type="GO" id="GO:0016020">
    <property type="term" value="C:membrane"/>
    <property type="evidence" value="ECO:0007669"/>
    <property type="project" value="UniProtKB-SubCell"/>
</dbReference>
<dbReference type="PANTHER" id="PTHR22776">
    <property type="entry name" value="MARVEL-CONTAINING POTENTIAL LIPID RAFT-ASSOCIATED PROTEIN"/>
    <property type="match status" value="1"/>
</dbReference>
<organism evidence="8 9">
    <name type="scientific">Anopheles farauti</name>
    <dbReference type="NCBI Taxonomy" id="69004"/>
    <lineage>
        <taxon>Eukaryota</taxon>
        <taxon>Metazoa</taxon>
        <taxon>Ecdysozoa</taxon>
        <taxon>Arthropoda</taxon>
        <taxon>Hexapoda</taxon>
        <taxon>Insecta</taxon>
        <taxon>Pterygota</taxon>
        <taxon>Neoptera</taxon>
        <taxon>Endopterygota</taxon>
        <taxon>Diptera</taxon>
        <taxon>Nematocera</taxon>
        <taxon>Culicoidea</taxon>
        <taxon>Culicidae</taxon>
        <taxon>Anophelinae</taxon>
        <taxon>Anopheles</taxon>
    </lineage>
</organism>
<protein>
    <recommendedName>
        <fullName evidence="7">MARVEL domain-containing protein</fullName>
    </recommendedName>
</protein>
<keyword evidence="3 6" id="KW-1133">Transmembrane helix</keyword>
<reference evidence="8" key="2">
    <citation type="submission" date="2020-05" db="UniProtKB">
        <authorList>
            <consortium name="EnsemblMetazoa"/>
        </authorList>
    </citation>
    <scope>IDENTIFICATION</scope>
    <source>
        <strain evidence="8">FAR1</strain>
    </source>
</reference>
<feature type="transmembrane region" description="Helical" evidence="6">
    <location>
        <begin position="100"/>
        <end position="125"/>
    </location>
</feature>